<keyword evidence="10" id="KW-1185">Reference proteome</keyword>
<feature type="region of interest" description="Disordered" evidence="5">
    <location>
        <begin position="1975"/>
        <end position="2076"/>
    </location>
</feature>
<feature type="coiled-coil region" evidence="4">
    <location>
        <begin position="167"/>
        <end position="268"/>
    </location>
</feature>
<dbReference type="InterPro" id="IPR012929">
    <property type="entry name" value="Nucleoprot-TPR/MLP1-2_dom"/>
</dbReference>
<evidence type="ECO:0000313" key="9">
    <source>
        <dbReference type="EMBL" id="GMH10574.1"/>
    </source>
</evidence>
<feature type="compositionally biased region" description="Basic and acidic residues" evidence="5">
    <location>
        <begin position="1851"/>
        <end position="1862"/>
    </location>
</feature>
<comment type="subcellular location">
    <subcellularLocation>
        <location evidence="1">Nucleus</location>
    </subcellularLocation>
</comment>
<dbReference type="InterPro" id="IPR057577">
    <property type="entry name" value="Nucleoprot-TPR/MLP1_dom"/>
</dbReference>
<feature type="domain" description="NUA/TPR/MLP1-2-like" evidence="8">
    <location>
        <begin position="493"/>
        <end position="600"/>
    </location>
</feature>
<feature type="coiled-coil region" evidence="4">
    <location>
        <begin position="1299"/>
        <end position="1565"/>
    </location>
</feature>
<feature type="compositionally biased region" description="Basic and acidic residues" evidence="5">
    <location>
        <begin position="1698"/>
        <end position="1710"/>
    </location>
</feature>
<gene>
    <name evidence="9" type="ORF">Nepgr_012415</name>
</gene>
<feature type="compositionally biased region" description="Polar residues" evidence="5">
    <location>
        <begin position="1975"/>
        <end position="1984"/>
    </location>
</feature>
<organism evidence="9 10">
    <name type="scientific">Nepenthes gracilis</name>
    <name type="common">Slender pitcher plant</name>
    <dbReference type="NCBI Taxonomy" id="150966"/>
    <lineage>
        <taxon>Eukaryota</taxon>
        <taxon>Viridiplantae</taxon>
        <taxon>Streptophyta</taxon>
        <taxon>Embryophyta</taxon>
        <taxon>Tracheophyta</taxon>
        <taxon>Spermatophyta</taxon>
        <taxon>Magnoliopsida</taxon>
        <taxon>eudicotyledons</taxon>
        <taxon>Gunneridae</taxon>
        <taxon>Pentapetalae</taxon>
        <taxon>Caryophyllales</taxon>
        <taxon>Nepenthaceae</taxon>
        <taxon>Nepenthes</taxon>
    </lineage>
</organism>
<evidence type="ECO:0000256" key="3">
    <source>
        <dbReference type="ARBA" id="ARBA00023242"/>
    </source>
</evidence>
<evidence type="ECO:0008006" key="11">
    <source>
        <dbReference type="Google" id="ProtNLM"/>
    </source>
</evidence>
<dbReference type="GO" id="GO:0006406">
    <property type="term" value="P:mRNA export from nucleus"/>
    <property type="evidence" value="ECO:0007669"/>
    <property type="project" value="TreeGrafter"/>
</dbReference>
<feature type="compositionally biased region" description="Basic and acidic residues" evidence="5">
    <location>
        <begin position="1806"/>
        <end position="1819"/>
    </location>
</feature>
<feature type="domain" description="Nucleoprotein TPR/MPL1" evidence="7">
    <location>
        <begin position="172"/>
        <end position="251"/>
    </location>
</feature>
<feature type="compositionally biased region" description="Polar residues" evidence="5">
    <location>
        <begin position="1825"/>
        <end position="1834"/>
    </location>
</feature>
<feature type="coiled-coil region" evidence="4">
    <location>
        <begin position="1209"/>
        <end position="1257"/>
    </location>
</feature>
<protein>
    <recommendedName>
        <fullName evidence="11">Nucleoprotein TPR/MLP1 domain-containing protein</fullName>
    </recommendedName>
</protein>
<comment type="caution">
    <text evidence="9">The sequence shown here is derived from an EMBL/GenBank/DDBJ whole genome shotgun (WGS) entry which is preliminary data.</text>
</comment>
<dbReference type="Gene3D" id="1.10.287.1490">
    <property type="match status" value="1"/>
</dbReference>
<evidence type="ECO:0000259" key="7">
    <source>
        <dbReference type="Pfam" id="PF25481"/>
    </source>
</evidence>
<dbReference type="Pfam" id="PF25785">
    <property type="entry name" value="TPR"/>
    <property type="match status" value="1"/>
</dbReference>
<feature type="compositionally biased region" description="Acidic residues" evidence="5">
    <location>
        <begin position="1913"/>
        <end position="1924"/>
    </location>
</feature>
<keyword evidence="3" id="KW-0539">Nucleus</keyword>
<sequence length="2076" mass="233298">MPCFISDDELERHSSEGNVRAVAEKADAFIRDLCNELETVKAQADSASITVEQTCSILEHKYLSLSSECADLQSRNSQLDANLQQRLSELAQVQDEKQQLHIQATEKDGEIERLSTEVSELHKSKRNLMGLVEQKDIEISEKNTTIKSYLDKIVNLTGIAAEREARLGDVEAELARSQASCERLSQEKELIESHNIWLNNELTAKVDSLMELRRKHAELEADLSAKLADVEKQFQQCSSSLKWYKERVKELEMKLTSSQEEISTAQNAAVSSEERYSAEIATLSKLVELYKESSNEWSKKAGELEGVIKALETHMSQVESEYKANLEKEKSVRKEIEKEAAELKEKLAKSEAEVKARQKASELNILSLSSLTAEVWSDTLDSTDISGANHMLVPTVPAGVSGTALAASLLRDGWSLVKLYAKYQEAVDALRHEQLGRKQSQAILERVLSEIEEKASVILDERAENERMAEAYSLMNQKLQQSLSEQATLQKVIQELKADLKRHERDYNVAQKEIADLQKQVTILLKECRDIQLRCGSVGHESADDDPIAPVSYMNAESAVEKVISEDLLTFKDINGLVEQNVKLRSLVRSLSDQIDKREMELKEQFEMEVQKYNEDTASKIAGVVGKAEEQQQMIESLHSSVAMYKRLYEEEQEFRSSLSHSTEGASVSEGGRKDLMLLLEGSQDAAKKIQVQASERVRSLEEDLARCRSEILSLRSERDKLALEASISQERLERFMKEFDHQREEINGILARNVEFSELIIDYQKKQREISDSLHAAEECTRKLTMEVSVLKHENELLLKSEKRACDEVRDVSERAHRLQASLDTIRSTEVVREEVRAAERTKQEEYIKKIEREWAEAKKELQEERDNVRTLSLDREHTVKDSMRRVDEMGKELSKALHSLTAAEARACVAEARYSDLERKHKFSDAKVVEKDGGYEPPSSSTSEVIGDLCVAKEEIERLKIEAQANKDHMLQYKSIAEVNEAALKQMENAHENFRIETDTLKKILEAKILSLGERVSELEHESSLRSKEVASAASEKEEALASALAEINNLKEENGVKMSQIVSMEVQVHALREDVEREQQHWRVAQGNYERQVVLQSETIQELTKTSQALISLQEEASELRKLADSYKCENDNLKAKWEVENAALEKSKNDAEKKCSEMNEQNKILHDQLESIYIKLAEKDRSSAGLCSTSIHPGTETDAGMQSVIRYLRRSKEIAETEISLLKQEKLQLQSQLERALKEVEAVQALLSAERANSRTSLFSEDEFKSLLLQVREMNLLRESNMQLREENKHNFEECQKLREVAHKAKAEAESILKERETEAEAGRKQIEMEREEKAYLEKRISELLERSRNIDVEDYDKVKSGLQQMQANMIEKDTQIEEIRKLVFEKEEIIAKLQQDLAATRSELTERENLSLQVEAHLKSDLEKQKKIVAQQKRRIEALAKEKESLLKELEEMSKENQALSKQLEDLRQVRKSIGDVASEQALREKEKEKEARMQILEKTLERQREEYRKEKEKRQNIEKAIMTKVANVDQERKKFEDEQERHKEALRKISIELEKLKHARDNLPEGTSVIQLLSGNLLDDLASSYVHAVENFENSARLVLIELGASVPAGTSSVTDTGAVAGTGLVLPSQSSAATSSVAPPVFPAAKSTEEREKSASLLKNIFETRKVGRKLVRPRLVKSEETQGNSEASEMEGRKLASTHEVESQSTDPGVQKRLATSSASELHDELLLQAETSSDAAAPPLKKLKGSEPSQEDAQGPSDPPESIEVSPAVEVPFDAAGDLSQDMHEEAPANAEEDDAEISREPEEEAHGVEQLHGMDQSTLSNDTNILEEEDVDVNEVCKSQSEQEHQPTKDIDEREEGELLSDYSGAGGEKVNMMGSQDAMESQPDATITYSELSPARHAEEPSAVDEDANETTLEDLNPEKNEEEKVLGDVAEDFERFNEGNDQIIGEGEADLTAEATSVAVESTITPATTEGDVTTGVVAPETNLAKEGSSGGSAAAGAEEGKEVSPAAASSTTINLNERARQRAMLRLRELSPSVGRGRGRQATRGRGVRGGRSGRRQTSGDQS</sequence>
<dbReference type="GO" id="GO:0006606">
    <property type="term" value="P:protein import into nucleus"/>
    <property type="evidence" value="ECO:0007669"/>
    <property type="project" value="InterPro"/>
</dbReference>
<evidence type="ECO:0000256" key="4">
    <source>
        <dbReference type="SAM" id="Coils"/>
    </source>
</evidence>
<proteinExistence type="predicted"/>
<name>A0AAD3XN41_NEPGR</name>
<feature type="coiled-coil region" evidence="4">
    <location>
        <begin position="691"/>
        <end position="718"/>
    </location>
</feature>
<feature type="coiled-coil region" evidence="4">
    <location>
        <begin position="479"/>
        <end position="534"/>
    </location>
</feature>
<evidence type="ECO:0000313" key="10">
    <source>
        <dbReference type="Proteomes" id="UP001279734"/>
    </source>
</evidence>
<reference evidence="9" key="1">
    <citation type="submission" date="2023-05" db="EMBL/GenBank/DDBJ databases">
        <title>Nepenthes gracilis genome sequencing.</title>
        <authorList>
            <person name="Fukushima K."/>
        </authorList>
    </citation>
    <scope>NUCLEOTIDE SEQUENCE</scope>
    <source>
        <strain evidence="9">SING2019-196</strain>
    </source>
</reference>
<feature type="coiled-coil region" evidence="4">
    <location>
        <begin position="979"/>
        <end position="1172"/>
    </location>
</feature>
<dbReference type="Pfam" id="PF07926">
    <property type="entry name" value="TPR_MLP1_2"/>
    <property type="match status" value="1"/>
</dbReference>
<feature type="compositionally biased region" description="Low complexity" evidence="5">
    <location>
        <begin position="1997"/>
        <end position="2010"/>
    </location>
</feature>
<accession>A0AAD3XN41</accession>
<dbReference type="InterPro" id="IPR057974">
    <property type="entry name" value="NUA/TPR/MLP1-2-like_dom"/>
</dbReference>
<feature type="compositionally biased region" description="Basic residues" evidence="5">
    <location>
        <begin position="2050"/>
        <end position="2068"/>
    </location>
</feature>
<feature type="coiled-coil region" evidence="4">
    <location>
        <begin position="301"/>
        <end position="360"/>
    </location>
</feature>
<feature type="region of interest" description="Disordered" evidence="5">
    <location>
        <begin position="1681"/>
        <end position="1935"/>
    </location>
</feature>
<dbReference type="Pfam" id="PF25481">
    <property type="entry name" value="Nucleoprot-TPR"/>
    <property type="match status" value="1"/>
</dbReference>
<evidence type="ECO:0000256" key="1">
    <source>
        <dbReference type="ARBA" id="ARBA00004123"/>
    </source>
</evidence>
<dbReference type="PANTHER" id="PTHR18898:SF2">
    <property type="entry name" value="NUCLEOPROTEIN TPR"/>
    <property type="match status" value="1"/>
</dbReference>
<dbReference type="GO" id="GO:0017056">
    <property type="term" value="F:structural constituent of nuclear pore"/>
    <property type="evidence" value="ECO:0007669"/>
    <property type="project" value="TreeGrafter"/>
</dbReference>
<dbReference type="PANTHER" id="PTHR18898">
    <property type="entry name" value="NUCLEOPROTEIN TPR-RELATED"/>
    <property type="match status" value="1"/>
</dbReference>
<evidence type="ECO:0000256" key="2">
    <source>
        <dbReference type="ARBA" id="ARBA00023054"/>
    </source>
</evidence>
<dbReference type="Proteomes" id="UP001279734">
    <property type="component" value="Unassembled WGS sequence"/>
</dbReference>
<dbReference type="EMBL" id="BSYO01000010">
    <property type="protein sequence ID" value="GMH10574.1"/>
    <property type="molecule type" value="Genomic_DNA"/>
</dbReference>
<evidence type="ECO:0000256" key="5">
    <source>
        <dbReference type="SAM" id="MobiDB-lite"/>
    </source>
</evidence>
<keyword evidence="2 4" id="KW-0175">Coiled coil</keyword>
<evidence type="ECO:0000259" key="8">
    <source>
        <dbReference type="Pfam" id="PF25785"/>
    </source>
</evidence>
<evidence type="ECO:0000259" key="6">
    <source>
        <dbReference type="Pfam" id="PF07926"/>
    </source>
</evidence>
<feature type="domain" description="Nucleoprotein TPR/MLP1-2" evidence="6">
    <location>
        <begin position="1049"/>
        <end position="1176"/>
    </location>
</feature>
<feature type="compositionally biased region" description="Polar residues" evidence="5">
    <location>
        <begin position="1711"/>
        <end position="1728"/>
    </location>
</feature>
<feature type="coiled-coil region" evidence="4">
    <location>
        <begin position="842"/>
        <end position="869"/>
    </location>
</feature>
<feature type="coiled-coil region" evidence="4">
    <location>
        <begin position="76"/>
        <end position="103"/>
    </location>
</feature>
<dbReference type="GO" id="GO:0005643">
    <property type="term" value="C:nuclear pore"/>
    <property type="evidence" value="ECO:0007669"/>
    <property type="project" value="TreeGrafter"/>
</dbReference>